<gene>
    <name evidence="19" type="ORF">C7419_1011592</name>
</gene>
<dbReference type="Pfam" id="PF06481">
    <property type="entry name" value="COX_ARM"/>
    <property type="match status" value="1"/>
</dbReference>
<keyword evidence="14" id="KW-0449">Lipoprotein</keyword>
<dbReference type="AlphaFoldDB" id="A0A316F2H9"/>
<keyword evidence="8" id="KW-0732">Signal</keyword>
<keyword evidence="13" id="KW-0564">Palmitate</keyword>
<dbReference type="PROSITE" id="PS50999">
    <property type="entry name" value="COX2_TM"/>
    <property type="match status" value="1"/>
</dbReference>
<evidence type="ECO:0000256" key="15">
    <source>
        <dbReference type="PIRNR" id="PIRNR000292"/>
    </source>
</evidence>
<evidence type="ECO:0000313" key="20">
    <source>
        <dbReference type="Proteomes" id="UP000245754"/>
    </source>
</evidence>
<dbReference type="GO" id="GO:0009486">
    <property type="term" value="F:cytochrome bo3 ubiquinol oxidase activity"/>
    <property type="evidence" value="ECO:0007669"/>
    <property type="project" value="InterPro"/>
</dbReference>
<dbReference type="RefSeq" id="WP_109581396.1">
    <property type="nucleotide sequence ID" value="NZ_QGGT01000001.1"/>
</dbReference>
<dbReference type="InterPro" id="IPR010514">
    <property type="entry name" value="COX_ARM"/>
</dbReference>
<dbReference type="Pfam" id="PF00116">
    <property type="entry name" value="COX2"/>
    <property type="match status" value="1"/>
</dbReference>
<evidence type="ECO:0000256" key="8">
    <source>
        <dbReference type="ARBA" id="ARBA00022729"/>
    </source>
</evidence>
<dbReference type="CDD" id="cd04212">
    <property type="entry name" value="CuRO_UO_II"/>
    <property type="match status" value="1"/>
</dbReference>
<feature type="transmembrane region" description="Helical" evidence="16">
    <location>
        <begin position="96"/>
        <end position="114"/>
    </location>
</feature>
<dbReference type="GO" id="GO:0005886">
    <property type="term" value="C:plasma membrane"/>
    <property type="evidence" value="ECO:0007669"/>
    <property type="project" value="UniProtKB-SubCell"/>
</dbReference>
<proteinExistence type="inferred from homology"/>
<evidence type="ECO:0000256" key="7">
    <source>
        <dbReference type="ARBA" id="ARBA00022692"/>
    </source>
</evidence>
<feature type="transmembrane region" description="Helical" evidence="16">
    <location>
        <begin position="49"/>
        <end position="76"/>
    </location>
</feature>
<sequence length="322" mass="35218">MRTCPSPSGSGWRRAAGLALAAGTMLLLSGCTIELLSPKGDIGHQAKHLILVSLFLMLLVVIPVIVLTLVFAWRYRDANTKATYAPKWSHSTKIEIVVWTIPCVIVAFLGFLIWTSTHKLDPYRLLDSKVEPVEVEVIALNWKWLFIYPQYGVASLNQLAIPVDTPINFKITSESMMNSFFIPQLGSMVYAMAGMQTRLHLIADTPGVYLGQSAAYSGEGFSDMHFKTFATSRADFDAWVAEAKRSSTPLTESVYRALEKPSTKDPVTTYSTVAPALFAGTVDKYMKATDPVCRTDSPAALQAFNAITNPVPRAAATGSVTE</sequence>
<protein>
    <recommendedName>
        <fullName evidence="15">Ubiquinol oxidase subunit 2</fullName>
    </recommendedName>
</protein>
<comment type="similarity">
    <text evidence="3 15">Belongs to the cytochrome c oxidase subunit 2 family.</text>
</comment>
<comment type="subcellular location">
    <subcellularLocation>
        <location evidence="2">Cell membrane</location>
        <topology evidence="2">Multi-pass membrane protein</topology>
    </subcellularLocation>
    <subcellularLocation>
        <location evidence="1">Periplasm</location>
    </subcellularLocation>
</comment>
<evidence type="ECO:0000256" key="16">
    <source>
        <dbReference type="SAM" id="Phobius"/>
    </source>
</evidence>
<dbReference type="InterPro" id="IPR034227">
    <property type="entry name" value="CuRO_UO_II"/>
</dbReference>
<dbReference type="PIRSF" id="PIRSF000292">
    <property type="entry name" value="Ubi_od_II"/>
    <property type="match status" value="1"/>
</dbReference>
<dbReference type="GO" id="GO:0005507">
    <property type="term" value="F:copper ion binding"/>
    <property type="evidence" value="ECO:0007669"/>
    <property type="project" value="InterPro"/>
</dbReference>
<keyword evidence="7 16" id="KW-0812">Transmembrane</keyword>
<keyword evidence="20" id="KW-1185">Reference proteome</keyword>
<evidence type="ECO:0000256" key="4">
    <source>
        <dbReference type="ARBA" id="ARBA00022448"/>
    </source>
</evidence>
<evidence type="ECO:0000256" key="3">
    <source>
        <dbReference type="ARBA" id="ARBA00007866"/>
    </source>
</evidence>
<keyword evidence="9 15" id="KW-0249">Electron transport</keyword>
<dbReference type="NCBIfam" id="TIGR01433">
    <property type="entry name" value="CyoA"/>
    <property type="match status" value="1"/>
</dbReference>
<dbReference type="PROSITE" id="PS50857">
    <property type="entry name" value="COX2_CUA"/>
    <property type="match status" value="1"/>
</dbReference>
<evidence type="ECO:0000256" key="2">
    <source>
        <dbReference type="ARBA" id="ARBA00004651"/>
    </source>
</evidence>
<dbReference type="GO" id="GO:0004129">
    <property type="term" value="F:cytochrome-c oxidase activity"/>
    <property type="evidence" value="ECO:0007669"/>
    <property type="project" value="UniProtKB-UniRule"/>
</dbReference>
<comment type="caution">
    <text evidence="19">The sequence shown here is derived from an EMBL/GenBank/DDBJ whole genome shotgun (WGS) entry which is preliminary data.</text>
</comment>
<evidence type="ECO:0000256" key="9">
    <source>
        <dbReference type="ARBA" id="ARBA00022982"/>
    </source>
</evidence>
<keyword evidence="10 16" id="KW-1133">Transmembrane helix</keyword>
<dbReference type="EMBL" id="QGGT01000001">
    <property type="protein sequence ID" value="PWK37709.1"/>
    <property type="molecule type" value="Genomic_DNA"/>
</dbReference>
<dbReference type="GO" id="GO:0016682">
    <property type="term" value="F:oxidoreductase activity, acting on diphenols and related substances as donors, oxygen as acceptor"/>
    <property type="evidence" value="ECO:0007669"/>
    <property type="project" value="InterPro"/>
</dbReference>
<dbReference type="InterPro" id="IPR006333">
    <property type="entry name" value="Cyt_o_ubiquinol_oxidase_su2"/>
</dbReference>
<dbReference type="InterPro" id="IPR011759">
    <property type="entry name" value="Cyt_c_oxidase_su2_TM_dom"/>
</dbReference>
<evidence type="ECO:0000313" key="19">
    <source>
        <dbReference type="EMBL" id="PWK37709.1"/>
    </source>
</evidence>
<dbReference type="PROSITE" id="PS51257">
    <property type="entry name" value="PROKAR_LIPOPROTEIN"/>
    <property type="match status" value="1"/>
</dbReference>
<dbReference type="PANTHER" id="PTHR22888">
    <property type="entry name" value="CYTOCHROME C OXIDASE, SUBUNIT II"/>
    <property type="match status" value="1"/>
</dbReference>
<feature type="domain" description="Cytochrome oxidase subunit II transmembrane region profile" evidence="18">
    <location>
        <begin position="27"/>
        <end position="124"/>
    </location>
</feature>
<dbReference type="InterPro" id="IPR045187">
    <property type="entry name" value="CcO_II"/>
</dbReference>
<keyword evidence="12 15" id="KW-0472">Membrane</keyword>
<accession>A0A316F2H9</accession>
<keyword evidence="6 15" id="KW-0679">Respiratory chain</keyword>
<reference evidence="19 20" key="1">
    <citation type="submission" date="2018-05" db="EMBL/GenBank/DDBJ databases">
        <title>Genomic Encyclopedia of Type Strains, Phase IV (KMG-V): Genome sequencing to study the core and pangenomes of soil and plant-associated prokaryotes.</title>
        <authorList>
            <person name="Whitman W."/>
        </authorList>
    </citation>
    <scope>NUCLEOTIDE SEQUENCE [LARGE SCALE GENOMIC DNA]</scope>
    <source>
        <strain evidence="19 20">SLV-132</strain>
    </source>
</reference>
<evidence type="ECO:0000256" key="1">
    <source>
        <dbReference type="ARBA" id="ARBA00004418"/>
    </source>
</evidence>
<evidence type="ECO:0000256" key="12">
    <source>
        <dbReference type="ARBA" id="ARBA00023136"/>
    </source>
</evidence>
<dbReference type="SUPFAM" id="SSF81464">
    <property type="entry name" value="Cytochrome c oxidase subunit II-like, transmembrane region"/>
    <property type="match status" value="1"/>
</dbReference>
<evidence type="ECO:0000256" key="11">
    <source>
        <dbReference type="ARBA" id="ARBA00023002"/>
    </source>
</evidence>
<evidence type="ECO:0000259" key="17">
    <source>
        <dbReference type="PROSITE" id="PS50857"/>
    </source>
</evidence>
<evidence type="ECO:0000256" key="13">
    <source>
        <dbReference type="ARBA" id="ARBA00023139"/>
    </source>
</evidence>
<keyword evidence="5 15" id="KW-1003">Cell membrane</keyword>
<evidence type="ECO:0000256" key="6">
    <source>
        <dbReference type="ARBA" id="ARBA00022660"/>
    </source>
</evidence>
<dbReference type="Proteomes" id="UP000245754">
    <property type="component" value="Unassembled WGS sequence"/>
</dbReference>
<evidence type="ECO:0000256" key="5">
    <source>
        <dbReference type="ARBA" id="ARBA00022475"/>
    </source>
</evidence>
<evidence type="ECO:0000256" key="14">
    <source>
        <dbReference type="ARBA" id="ARBA00023288"/>
    </source>
</evidence>
<evidence type="ECO:0000256" key="10">
    <source>
        <dbReference type="ARBA" id="ARBA00022989"/>
    </source>
</evidence>
<keyword evidence="4 15" id="KW-0813">Transport</keyword>
<dbReference type="SUPFAM" id="SSF49503">
    <property type="entry name" value="Cupredoxins"/>
    <property type="match status" value="1"/>
</dbReference>
<dbReference type="InterPro" id="IPR008972">
    <property type="entry name" value="Cupredoxin"/>
</dbReference>
<evidence type="ECO:0000259" key="18">
    <source>
        <dbReference type="PROSITE" id="PS50999"/>
    </source>
</evidence>
<dbReference type="GO" id="GO:0042773">
    <property type="term" value="P:ATP synthesis coupled electron transport"/>
    <property type="evidence" value="ECO:0007669"/>
    <property type="project" value="TreeGrafter"/>
</dbReference>
<organism evidence="19 20">
    <name type="scientific">Cupriavidus plantarum</name>
    <dbReference type="NCBI Taxonomy" id="942865"/>
    <lineage>
        <taxon>Bacteria</taxon>
        <taxon>Pseudomonadati</taxon>
        <taxon>Pseudomonadota</taxon>
        <taxon>Betaproteobacteria</taxon>
        <taxon>Burkholderiales</taxon>
        <taxon>Burkholderiaceae</taxon>
        <taxon>Cupriavidus</taxon>
    </lineage>
</organism>
<feature type="transmembrane region" description="Helical" evidence="16">
    <location>
        <begin position="15"/>
        <end position="37"/>
    </location>
</feature>
<dbReference type="InterPro" id="IPR036257">
    <property type="entry name" value="Cyt_c_oxidase_su2_TM_sf"/>
</dbReference>
<dbReference type="Gene3D" id="2.60.40.420">
    <property type="entry name" value="Cupredoxins - blue copper proteins"/>
    <property type="match status" value="1"/>
</dbReference>
<feature type="domain" description="Cytochrome oxidase subunit II copper A binding" evidence="17">
    <location>
        <begin position="130"/>
        <end position="242"/>
    </location>
</feature>
<dbReference type="Gene3D" id="1.10.287.90">
    <property type="match status" value="1"/>
</dbReference>
<dbReference type="GO" id="GO:0042597">
    <property type="term" value="C:periplasmic space"/>
    <property type="evidence" value="ECO:0007669"/>
    <property type="project" value="UniProtKB-SubCell"/>
</dbReference>
<dbReference type="PANTHER" id="PTHR22888:SF18">
    <property type="entry name" value="CYTOCHROME BO(3) UBIQUINOL OXIDASE SUBUNIT 2"/>
    <property type="match status" value="1"/>
</dbReference>
<name>A0A316F2H9_9BURK</name>
<keyword evidence="11 15" id="KW-0560">Oxidoreductase</keyword>
<dbReference type="InterPro" id="IPR002429">
    <property type="entry name" value="CcO_II-like_C"/>
</dbReference>